<name>A0ABW1YL03_9GAMM</name>
<dbReference type="Pfam" id="PF01965">
    <property type="entry name" value="DJ-1_PfpI"/>
    <property type="match status" value="1"/>
</dbReference>
<dbReference type="PANTHER" id="PTHR48094">
    <property type="entry name" value="PROTEIN/NUCLEIC ACID DEGLYCASE DJ-1-RELATED"/>
    <property type="match status" value="1"/>
</dbReference>
<organism evidence="6 7">
    <name type="scientific">Microbulbifer taiwanensis</name>
    <dbReference type="NCBI Taxonomy" id="986746"/>
    <lineage>
        <taxon>Bacteria</taxon>
        <taxon>Pseudomonadati</taxon>
        <taxon>Pseudomonadota</taxon>
        <taxon>Gammaproteobacteria</taxon>
        <taxon>Cellvibrionales</taxon>
        <taxon>Microbulbiferaceae</taxon>
        <taxon>Microbulbifer</taxon>
    </lineage>
</organism>
<reference evidence="7" key="1">
    <citation type="journal article" date="2019" name="Int. J. Syst. Evol. Microbiol.">
        <title>The Global Catalogue of Microorganisms (GCM) 10K type strain sequencing project: providing services to taxonomists for standard genome sequencing and annotation.</title>
        <authorList>
            <consortium name="The Broad Institute Genomics Platform"/>
            <consortium name="The Broad Institute Genome Sequencing Center for Infectious Disease"/>
            <person name="Wu L."/>
            <person name="Ma J."/>
        </authorList>
    </citation>
    <scope>NUCLEOTIDE SEQUENCE [LARGE SCALE GENOMIC DNA]</scope>
    <source>
        <strain evidence="7">CGMCC 1.13718</strain>
    </source>
</reference>
<evidence type="ECO:0000256" key="4">
    <source>
        <dbReference type="SAM" id="SignalP"/>
    </source>
</evidence>
<evidence type="ECO:0000313" key="6">
    <source>
        <dbReference type="EMBL" id="MFC6632578.1"/>
    </source>
</evidence>
<dbReference type="InterPro" id="IPR029062">
    <property type="entry name" value="Class_I_gatase-like"/>
</dbReference>
<keyword evidence="6" id="KW-0315">Glutamine amidotransferase</keyword>
<keyword evidence="1" id="KW-0346">Stress response</keyword>
<dbReference type="PANTHER" id="PTHR48094:SF11">
    <property type="entry name" value="GLUTATHIONE-INDEPENDENT GLYOXALASE HSP31-RELATED"/>
    <property type="match status" value="1"/>
</dbReference>
<evidence type="ECO:0000259" key="5">
    <source>
        <dbReference type="Pfam" id="PF01965"/>
    </source>
</evidence>
<protein>
    <submittedName>
        <fullName evidence="6">Type 1 glutamine amidotransferase domain-containing protein</fullName>
    </submittedName>
</protein>
<evidence type="ECO:0000313" key="7">
    <source>
        <dbReference type="Proteomes" id="UP001596425"/>
    </source>
</evidence>
<keyword evidence="7" id="KW-1185">Reference proteome</keyword>
<keyword evidence="4" id="KW-0732">Signal</keyword>
<dbReference type="EMBL" id="JBHSVR010000001">
    <property type="protein sequence ID" value="MFC6632578.1"/>
    <property type="molecule type" value="Genomic_DNA"/>
</dbReference>
<dbReference type="CDD" id="cd03141">
    <property type="entry name" value="GATase1_Hsp31_like"/>
    <property type="match status" value="1"/>
</dbReference>
<gene>
    <name evidence="6" type="ORF">ACFQBM_04760</name>
</gene>
<dbReference type="RefSeq" id="WP_193192072.1">
    <property type="nucleotide sequence ID" value="NZ_JACZFR010000025.1"/>
</dbReference>
<proteinExistence type="inferred from homology"/>
<dbReference type="Gene3D" id="3.40.50.880">
    <property type="match status" value="1"/>
</dbReference>
<feature type="signal peptide" evidence="4">
    <location>
        <begin position="1"/>
        <end position="20"/>
    </location>
</feature>
<evidence type="ECO:0000256" key="1">
    <source>
        <dbReference type="ARBA" id="ARBA00023016"/>
    </source>
</evidence>
<dbReference type="InterPro" id="IPR050325">
    <property type="entry name" value="Prot/Nucl_acid_deglycase"/>
</dbReference>
<sequence length="367" mass="40190">MKRLIAVLSLCLCTLSPALAGEAPRVLMVLSGYGLDRGEERPGYEFDEFAQAYLIFRQNGLAVDIASPRGGAVEADQYNPDKPFVKVVTEDAAAVAKLENTLALDGLKAEDYAAVFVVGGKGAMFDLPGDRNLQRLIAGVYENGGVVAAVCHGPAALVNVKLSDGSYLVSGRAVNGFTNAEERAFGKKWIEHFPFLLQDKLIERGGRFQHSDLMLGHVAADGRLLTGQNPSSTPKLAEALVESLGIVPKPREPFVEERTMDMIAQVWDGNVEAGESFRRNAAGYEPKLVSLYGFYQLQFSRDDRQWQKAVALMELGSVHFQHPTVELAMARGHAQLGNRDKARALLIRLLEEHPDMQEARAVLKELQ</sequence>
<evidence type="ECO:0000256" key="3">
    <source>
        <dbReference type="ARBA" id="ARBA00038493"/>
    </source>
</evidence>
<comment type="similarity">
    <text evidence="3">Belongs to the peptidase C56 family. HSP31-like subfamily.</text>
</comment>
<accession>A0ABW1YL03</accession>
<keyword evidence="2" id="KW-0456">Lyase</keyword>
<comment type="caution">
    <text evidence="6">The sequence shown here is derived from an EMBL/GenBank/DDBJ whole genome shotgun (WGS) entry which is preliminary data.</text>
</comment>
<dbReference type="SUPFAM" id="SSF52317">
    <property type="entry name" value="Class I glutamine amidotransferase-like"/>
    <property type="match status" value="1"/>
</dbReference>
<dbReference type="InterPro" id="IPR002818">
    <property type="entry name" value="DJ-1/PfpI"/>
</dbReference>
<evidence type="ECO:0000256" key="2">
    <source>
        <dbReference type="ARBA" id="ARBA00023239"/>
    </source>
</evidence>
<feature type="chain" id="PRO_5047501277" evidence="4">
    <location>
        <begin position="21"/>
        <end position="367"/>
    </location>
</feature>
<dbReference type="Proteomes" id="UP001596425">
    <property type="component" value="Unassembled WGS sequence"/>
</dbReference>
<feature type="domain" description="DJ-1/PfpI" evidence="5">
    <location>
        <begin position="48"/>
        <end position="242"/>
    </location>
</feature>